<name>A0A8D4VKZ2_9GAMM</name>
<feature type="chain" id="PRO_5034057514" evidence="2">
    <location>
        <begin position="27"/>
        <end position="137"/>
    </location>
</feature>
<dbReference type="Proteomes" id="UP000824988">
    <property type="component" value="Chromosome"/>
</dbReference>
<keyword evidence="2" id="KW-0732">Signal</keyword>
<dbReference type="AlphaFoldDB" id="A0A8D4VKZ2"/>
<evidence type="ECO:0000313" key="4">
    <source>
        <dbReference type="Proteomes" id="UP000824988"/>
    </source>
</evidence>
<accession>A0A8D4VKZ2</accession>
<dbReference type="EMBL" id="AP019782">
    <property type="protein sequence ID" value="BBL69486.1"/>
    <property type="molecule type" value="Genomic_DNA"/>
</dbReference>
<dbReference type="KEGG" id="moz:MoryE10_00920"/>
<organism evidence="3 4">
    <name type="scientific">Methylogaea oryzae</name>
    <dbReference type="NCBI Taxonomy" id="1295382"/>
    <lineage>
        <taxon>Bacteria</taxon>
        <taxon>Pseudomonadati</taxon>
        <taxon>Pseudomonadota</taxon>
        <taxon>Gammaproteobacteria</taxon>
        <taxon>Methylococcales</taxon>
        <taxon>Methylococcaceae</taxon>
        <taxon>Methylogaea</taxon>
    </lineage>
</organism>
<proteinExistence type="predicted"/>
<gene>
    <name evidence="3" type="ORF">MoryE10_00920</name>
</gene>
<keyword evidence="4" id="KW-1185">Reference proteome</keyword>
<sequence>MAATSLRIALALLLAVAQLAAPLVHAHVGGEAMTGKVHLPGLETLAASPDAATSVAADPSPQEPGMAVGIATGLQAKPDRVLSPPSPQLALMFFPSPANCGQIAASPSPKELGPSPLASPPRRKLASPRAPPFSATL</sequence>
<evidence type="ECO:0000256" key="1">
    <source>
        <dbReference type="SAM" id="MobiDB-lite"/>
    </source>
</evidence>
<feature type="signal peptide" evidence="2">
    <location>
        <begin position="1"/>
        <end position="26"/>
    </location>
</feature>
<dbReference type="RefSeq" id="WP_221047881.1">
    <property type="nucleotide sequence ID" value="NZ_AP019782.1"/>
</dbReference>
<reference evidence="3" key="1">
    <citation type="submission" date="2019-06" db="EMBL/GenBank/DDBJ databases">
        <title>Complete genome sequence of Methylogaea oryzae strain JCM16910.</title>
        <authorList>
            <person name="Asakawa S."/>
        </authorList>
    </citation>
    <scope>NUCLEOTIDE SEQUENCE</scope>
    <source>
        <strain evidence="3">E10</strain>
    </source>
</reference>
<protein>
    <submittedName>
        <fullName evidence="3">Uncharacterized protein</fullName>
    </submittedName>
</protein>
<evidence type="ECO:0000256" key="2">
    <source>
        <dbReference type="SAM" id="SignalP"/>
    </source>
</evidence>
<feature type="region of interest" description="Disordered" evidence="1">
    <location>
        <begin position="102"/>
        <end position="137"/>
    </location>
</feature>
<evidence type="ECO:0000313" key="3">
    <source>
        <dbReference type="EMBL" id="BBL69486.1"/>
    </source>
</evidence>